<dbReference type="Proteomes" id="UP000799776">
    <property type="component" value="Unassembled WGS sequence"/>
</dbReference>
<organism evidence="1 2">
    <name type="scientific">Saccharata proteae CBS 121410</name>
    <dbReference type="NCBI Taxonomy" id="1314787"/>
    <lineage>
        <taxon>Eukaryota</taxon>
        <taxon>Fungi</taxon>
        <taxon>Dikarya</taxon>
        <taxon>Ascomycota</taxon>
        <taxon>Pezizomycotina</taxon>
        <taxon>Dothideomycetes</taxon>
        <taxon>Dothideomycetes incertae sedis</taxon>
        <taxon>Botryosphaeriales</taxon>
        <taxon>Saccharataceae</taxon>
        <taxon>Saccharata</taxon>
    </lineage>
</organism>
<keyword evidence="2" id="KW-1185">Reference proteome</keyword>
<name>A0A9P4HRJ2_9PEZI</name>
<proteinExistence type="predicted"/>
<protein>
    <submittedName>
        <fullName evidence="1">Uncharacterized protein</fullName>
    </submittedName>
</protein>
<dbReference type="EMBL" id="ML978743">
    <property type="protein sequence ID" value="KAF2084291.1"/>
    <property type="molecule type" value="Genomic_DNA"/>
</dbReference>
<reference evidence="1" key="1">
    <citation type="journal article" date="2020" name="Stud. Mycol.">
        <title>101 Dothideomycetes genomes: a test case for predicting lifestyles and emergence of pathogens.</title>
        <authorList>
            <person name="Haridas S."/>
            <person name="Albert R."/>
            <person name="Binder M."/>
            <person name="Bloem J."/>
            <person name="Labutti K."/>
            <person name="Salamov A."/>
            <person name="Andreopoulos B."/>
            <person name="Baker S."/>
            <person name="Barry K."/>
            <person name="Bills G."/>
            <person name="Bluhm B."/>
            <person name="Cannon C."/>
            <person name="Castanera R."/>
            <person name="Culley D."/>
            <person name="Daum C."/>
            <person name="Ezra D."/>
            <person name="Gonzalez J."/>
            <person name="Henrissat B."/>
            <person name="Kuo A."/>
            <person name="Liang C."/>
            <person name="Lipzen A."/>
            <person name="Lutzoni F."/>
            <person name="Magnuson J."/>
            <person name="Mondo S."/>
            <person name="Nolan M."/>
            <person name="Ohm R."/>
            <person name="Pangilinan J."/>
            <person name="Park H.-J."/>
            <person name="Ramirez L."/>
            <person name="Alfaro M."/>
            <person name="Sun H."/>
            <person name="Tritt A."/>
            <person name="Yoshinaga Y."/>
            <person name="Zwiers L.-H."/>
            <person name="Turgeon B."/>
            <person name="Goodwin S."/>
            <person name="Spatafora J."/>
            <person name="Crous P."/>
            <person name="Grigoriev I."/>
        </authorList>
    </citation>
    <scope>NUCLEOTIDE SEQUENCE</scope>
    <source>
        <strain evidence="1">CBS 121410</strain>
    </source>
</reference>
<accession>A0A9P4HRJ2</accession>
<dbReference type="AlphaFoldDB" id="A0A9P4HRJ2"/>
<evidence type="ECO:0000313" key="1">
    <source>
        <dbReference type="EMBL" id="KAF2084291.1"/>
    </source>
</evidence>
<sequence length="538" mass="60345">MPEIPAGKAWILESLPLIPTQRAYREAPDAQVDQIVAKVIIFKSACHIERILQAVPMWRKNRRENRNLLAYFHNTVLNEPHTDLEAAPDYKALHEFESLFYVVSAMAKELYTDLEIRGANGFLAPQDIIAEESFGAMSGRTSTTNAYEVSILIRGIFTRLVNMGTLFTLDQAVRIENLIGFKVAHNFKVFMGKKYFSDAYTPETALASIRKNIVSRLNYQAELTPNIDGIQDLCGVHPGIIAGLVASKHEAAIQLFTATFDELAVEFKRVQGDQVPKDTQATKERIHNTADRRVQARLDEETSFLLEVHDATLLSEVCEGDDCEVCTSNNLMYRAEENINIGNPAHNHVHNVRDESAWAIASLHSQANTAAAHNALRLQNWVDKTAGAAIDNTPFDSSEAAKLPSQNDNEREARFYMEMQRKQAARNNGSRKYTRAQVHRTRAMDFLTGGLEPRAEALKKYSAKYPNCHCISAGEKCPYCEYWCRKQPESACACRDGRVGGRYSGLSLVGSQATQTEYLTPKPAPSDFQWVSSNFESW</sequence>
<evidence type="ECO:0000313" key="2">
    <source>
        <dbReference type="Proteomes" id="UP000799776"/>
    </source>
</evidence>
<gene>
    <name evidence="1" type="ORF">K490DRAFT_59713</name>
</gene>
<comment type="caution">
    <text evidence="1">The sequence shown here is derived from an EMBL/GenBank/DDBJ whole genome shotgun (WGS) entry which is preliminary data.</text>
</comment>